<feature type="signal peptide" evidence="1">
    <location>
        <begin position="1"/>
        <end position="20"/>
    </location>
</feature>
<feature type="chain" id="PRO_5045423880" description="Lipoprotein" evidence="1">
    <location>
        <begin position="21"/>
        <end position="46"/>
    </location>
</feature>
<gene>
    <name evidence="2" type="ORF">KZJ38_09455</name>
</gene>
<dbReference type="PROSITE" id="PS51257">
    <property type="entry name" value="PROKAR_LIPOPROTEIN"/>
    <property type="match status" value="1"/>
</dbReference>
<organism evidence="2 3">
    <name type="scientific">Paraburkholderia edwinii</name>
    <dbReference type="NCBI Taxonomy" id="2861782"/>
    <lineage>
        <taxon>Bacteria</taxon>
        <taxon>Pseudomonadati</taxon>
        <taxon>Pseudomonadota</taxon>
        <taxon>Betaproteobacteria</taxon>
        <taxon>Burkholderiales</taxon>
        <taxon>Burkholderiaceae</taxon>
        <taxon>Paraburkholderia</taxon>
    </lineage>
</organism>
<dbReference type="Proteomes" id="UP000826462">
    <property type="component" value="Chromosome 1"/>
</dbReference>
<sequence>MKLTRFVSTFCMLVALGAAALVTTGCSDMGSGGASGSGSSSSSGGY</sequence>
<evidence type="ECO:0000313" key="3">
    <source>
        <dbReference type="Proteomes" id="UP000826462"/>
    </source>
</evidence>
<evidence type="ECO:0008006" key="4">
    <source>
        <dbReference type="Google" id="ProtNLM"/>
    </source>
</evidence>
<dbReference type="EMBL" id="CP080095">
    <property type="protein sequence ID" value="QYD70486.1"/>
    <property type="molecule type" value="Genomic_DNA"/>
</dbReference>
<keyword evidence="3" id="KW-1185">Reference proteome</keyword>
<protein>
    <recommendedName>
        <fullName evidence="4">Lipoprotein</fullName>
    </recommendedName>
</protein>
<evidence type="ECO:0000313" key="2">
    <source>
        <dbReference type="EMBL" id="QYD70486.1"/>
    </source>
</evidence>
<reference evidence="2 3" key="1">
    <citation type="submission" date="2021-07" db="EMBL/GenBank/DDBJ databases">
        <title>Paraburkholderia edwinii protects Aspergillus sp. from phenazines by acting as a toxin sponge.</title>
        <authorList>
            <person name="Dahlstrom K.M."/>
            <person name="Newman D.K."/>
        </authorList>
    </citation>
    <scope>NUCLEOTIDE SEQUENCE [LARGE SCALE GENOMIC DNA]</scope>
    <source>
        <strain evidence="2 3">Pe01</strain>
    </source>
</reference>
<dbReference type="RefSeq" id="WP_219799799.1">
    <property type="nucleotide sequence ID" value="NZ_CP080095.1"/>
</dbReference>
<name>A0ABX8UPE4_9BURK</name>
<keyword evidence="1" id="KW-0732">Signal</keyword>
<proteinExistence type="predicted"/>
<evidence type="ECO:0000256" key="1">
    <source>
        <dbReference type="SAM" id="SignalP"/>
    </source>
</evidence>
<accession>A0ABX8UPE4</accession>